<keyword evidence="1" id="KW-0324">Glycolysis</keyword>
<gene>
    <name evidence="3" type="ORF">CC78DRAFT_576790</name>
</gene>
<comment type="pathway">
    <text evidence="1">Carbohydrate degradation; glycolysis; D-glyceraldehyde 3-phosphate and glycerone phosphate from D-glucose: step 4/4.</text>
</comment>
<protein>
    <recommendedName>
        <fullName evidence="1">Fructose-bisphosphate aldolase</fullName>
        <shortName evidence="1">FBP aldolase</shortName>
        <ecNumber evidence="1">4.1.2.13</ecNumber>
    </recommendedName>
</protein>
<dbReference type="SUPFAM" id="SSF51569">
    <property type="entry name" value="Aldolase"/>
    <property type="match status" value="1"/>
</dbReference>
<dbReference type="EC" id="4.1.2.13" evidence="1"/>
<comment type="cofactor">
    <cofactor evidence="1">
        <name>Zn(2+)</name>
        <dbReference type="ChEBI" id="CHEBI:29105"/>
    </cofactor>
    <text evidence="1">Binds 2 Zn(2+) ions per subunit. One is catalytic and the other provides a structural contribution.</text>
</comment>
<comment type="similarity">
    <text evidence="1">Belongs to the class II fructose-bisphosphate aldolase family.</text>
</comment>
<comment type="caution">
    <text evidence="3">The sequence shown here is derived from an EMBL/GenBank/DDBJ whole genome shotgun (WGS) entry which is preliminary data.</text>
</comment>
<name>A0A9P4KHF3_9PLEO</name>
<feature type="compositionally biased region" description="Basic and acidic residues" evidence="2">
    <location>
        <begin position="116"/>
        <end position="126"/>
    </location>
</feature>
<dbReference type="OrthoDB" id="2558351at2759"/>
<evidence type="ECO:0000313" key="4">
    <source>
        <dbReference type="Proteomes" id="UP000800093"/>
    </source>
</evidence>
<feature type="region of interest" description="Disordered" evidence="2">
    <location>
        <begin position="116"/>
        <end position="142"/>
    </location>
</feature>
<keyword evidence="1" id="KW-0479">Metal-binding</keyword>
<accession>A0A9P4KHF3</accession>
<dbReference type="Pfam" id="PF01116">
    <property type="entry name" value="F_bP_aldolase"/>
    <property type="match status" value="1"/>
</dbReference>
<dbReference type="Proteomes" id="UP000800093">
    <property type="component" value="Unassembled WGS sequence"/>
</dbReference>
<dbReference type="InterPro" id="IPR000771">
    <property type="entry name" value="FBA_II"/>
</dbReference>
<evidence type="ECO:0000256" key="2">
    <source>
        <dbReference type="SAM" id="MobiDB-lite"/>
    </source>
</evidence>
<dbReference type="GO" id="GO:0004332">
    <property type="term" value="F:fructose-bisphosphate aldolase activity"/>
    <property type="evidence" value="ECO:0007669"/>
    <property type="project" value="UniProtKB-EC"/>
</dbReference>
<proteinExistence type="inferred from homology"/>
<evidence type="ECO:0000256" key="1">
    <source>
        <dbReference type="RuleBase" id="RU366023"/>
    </source>
</evidence>
<keyword evidence="1" id="KW-0862">Zinc</keyword>
<dbReference type="GO" id="GO:0008270">
    <property type="term" value="F:zinc ion binding"/>
    <property type="evidence" value="ECO:0007669"/>
    <property type="project" value="UniProtKB-UniRule"/>
</dbReference>
<dbReference type="AlphaFoldDB" id="A0A9P4KHF3"/>
<sequence length="142" mass="15571">MAKDLNRNKALKIVEAATKGGEEIIGYRVDIPWVVEIANDTLVHAALEVVDNASVLVVVHMDHALPPEITQWAADLGGFDGIMVNMSHCDNEEIFQNTRELANYCNERGIITEAEPGRIEGEENGVRDTSGLDLEEGLTTLE</sequence>
<reference evidence="4" key="1">
    <citation type="journal article" date="2020" name="Stud. Mycol.">
        <title>101 Dothideomycetes genomes: A test case for predicting lifestyles and emergence of pathogens.</title>
        <authorList>
            <person name="Haridas S."/>
            <person name="Albert R."/>
            <person name="Binder M."/>
            <person name="Bloem J."/>
            <person name="LaButti K."/>
            <person name="Salamov A."/>
            <person name="Andreopoulos B."/>
            <person name="Baker S."/>
            <person name="Barry K."/>
            <person name="Bills G."/>
            <person name="Bluhm B."/>
            <person name="Cannon C."/>
            <person name="Castanera R."/>
            <person name="Culley D."/>
            <person name="Daum C."/>
            <person name="Ezra D."/>
            <person name="Gonzalez J."/>
            <person name="Henrissat B."/>
            <person name="Kuo A."/>
            <person name="Liang C."/>
            <person name="Lipzen A."/>
            <person name="Lutzoni F."/>
            <person name="Magnuson J."/>
            <person name="Mondo S."/>
            <person name="Nolan M."/>
            <person name="Ohm R."/>
            <person name="Pangilinan J."/>
            <person name="Park H.-J."/>
            <person name="Ramirez L."/>
            <person name="Alfaro M."/>
            <person name="Sun H."/>
            <person name="Tritt A."/>
            <person name="Yoshinaga Y."/>
            <person name="Zwiers L.-H."/>
            <person name="Turgeon B."/>
            <person name="Goodwin S."/>
            <person name="Spatafora J."/>
            <person name="Crous P."/>
            <person name="Grigoriev I."/>
        </authorList>
    </citation>
    <scope>NUCLEOTIDE SEQUENCE [LARGE SCALE GENOMIC DNA]</scope>
    <source>
        <strain evidence="4">CBS 304.66</strain>
    </source>
</reference>
<comment type="function">
    <text evidence="1">Catalyzes the aldol condensation of dihydroxyacetone phosphate (DHAP or glycerone-phosphate) with glyceraldehyde 3-phosphate (G3P) to form fructose 1,6-bisphosphate (FBP) in gluconeogenesis and the reverse reaction in glycolysis.</text>
</comment>
<comment type="catalytic activity">
    <reaction evidence="1">
        <text>beta-D-fructose 1,6-bisphosphate = D-glyceraldehyde 3-phosphate + dihydroxyacetone phosphate</text>
        <dbReference type="Rhea" id="RHEA:14729"/>
        <dbReference type="ChEBI" id="CHEBI:32966"/>
        <dbReference type="ChEBI" id="CHEBI:57642"/>
        <dbReference type="ChEBI" id="CHEBI:59776"/>
        <dbReference type="EC" id="4.1.2.13"/>
    </reaction>
</comment>
<evidence type="ECO:0000313" key="3">
    <source>
        <dbReference type="EMBL" id="KAF2267783.1"/>
    </source>
</evidence>
<dbReference type="EMBL" id="ML986589">
    <property type="protein sequence ID" value="KAF2267783.1"/>
    <property type="molecule type" value="Genomic_DNA"/>
</dbReference>
<keyword evidence="1" id="KW-0456">Lyase</keyword>
<dbReference type="Gene3D" id="3.20.20.70">
    <property type="entry name" value="Aldolase class I"/>
    <property type="match status" value="1"/>
</dbReference>
<dbReference type="InterPro" id="IPR013785">
    <property type="entry name" value="Aldolase_TIM"/>
</dbReference>
<keyword evidence="4" id="KW-1185">Reference proteome</keyword>
<organism evidence="3 4">
    <name type="scientific">Lojkania enalia</name>
    <dbReference type="NCBI Taxonomy" id="147567"/>
    <lineage>
        <taxon>Eukaryota</taxon>
        <taxon>Fungi</taxon>
        <taxon>Dikarya</taxon>
        <taxon>Ascomycota</taxon>
        <taxon>Pezizomycotina</taxon>
        <taxon>Dothideomycetes</taxon>
        <taxon>Pleosporomycetidae</taxon>
        <taxon>Pleosporales</taxon>
        <taxon>Pleosporales incertae sedis</taxon>
        <taxon>Lojkania</taxon>
    </lineage>
</organism>
<dbReference type="GO" id="GO:0006096">
    <property type="term" value="P:glycolytic process"/>
    <property type="evidence" value="ECO:0007669"/>
    <property type="project" value="UniProtKB-KW"/>
</dbReference>